<organism evidence="11 12">
    <name type="scientific">Alkalibacter saccharofermentans DSM 14828</name>
    <dbReference type="NCBI Taxonomy" id="1120975"/>
    <lineage>
        <taxon>Bacteria</taxon>
        <taxon>Bacillati</taxon>
        <taxon>Bacillota</taxon>
        <taxon>Clostridia</taxon>
        <taxon>Eubacteriales</taxon>
        <taxon>Eubacteriaceae</taxon>
        <taxon>Alkalibacter</taxon>
    </lineage>
</organism>
<evidence type="ECO:0000256" key="5">
    <source>
        <dbReference type="ARBA" id="ARBA00022683"/>
    </source>
</evidence>
<feature type="transmembrane region" description="Helical" evidence="9">
    <location>
        <begin position="224"/>
        <end position="245"/>
    </location>
</feature>
<dbReference type="STRING" id="1120975.SAMN02746064_00411"/>
<feature type="transmembrane region" description="Helical" evidence="9">
    <location>
        <begin position="251"/>
        <end position="277"/>
    </location>
</feature>
<feature type="transmembrane region" description="Helical" evidence="9">
    <location>
        <begin position="326"/>
        <end position="347"/>
    </location>
</feature>
<evidence type="ECO:0000256" key="1">
    <source>
        <dbReference type="ARBA" id="ARBA00004651"/>
    </source>
</evidence>
<keyword evidence="7 9" id="KW-1133">Transmembrane helix</keyword>
<dbReference type="InterPro" id="IPR013853">
    <property type="entry name" value="EIIC-GAT"/>
</dbReference>
<dbReference type="PROSITE" id="PS51104">
    <property type="entry name" value="PTS_EIIC_TYPE_2"/>
    <property type="match status" value="1"/>
</dbReference>
<feature type="transmembrane region" description="Helical" evidence="9">
    <location>
        <begin position="148"/>
        <end position="167"/>
    </location>
</feature>
<evidence type="ECO:0000259" key="10">
    <source>
        <dbReference type="PROSITE" id="PS51104"/>
    </source>
</evidence>
<keyword evidence="3" id="KW-1003">Cell membrane</keyword>
<accession>A0A1M4T829</accession>
<feature type="transmembrane region" description="Helical" evidence="9">
    <location>
        <begin position="97"/>
        <end position="118"/>
    </location>
</feature>
<evidence type="ECO:0000256" key="8">
    <source>
        <dbReference type="ARBA" id="ARBA00023136"/>
    </source>
</evidence>
<dbReference type="GO" id="GO:0005886">
    <property type="term" value="C:plasma membrane"/>
    <property type="evidence" value="ECO:0007669"/>
    <property type="project" value="UniProtKB-SubCell"/>
</dbReference>
<comment type="subcellular location">
    <subcellularLocation>
        <location evidence="1">Cell membrane</location>
        <topology evidence="1">Multi-pass membrane protein</topology>
    </subcellularLocation>
</comment>
<dbReference type="PANTHER" id="PTHR37324">
    <property type="entry name" value="PTS SYSTEM GALACTITOL-SPECIFIC EIIC COMPONENT"/>
    <property type="match status" value="1"/>
</dbReference>
<gene>
    <name evidence="11" type="ORF">SAMN02746064_00411</name>
</gene>
<feature type="transmembrane region" description="Helical" evidence="9">
    <location>
        <begin position="125"/>
        <end position="142"/>
    </location>
</feature>
<proteinExistence type="predicted"/>
<keyword evidence="8 9" id="KW-0472">Membrane</keyword>
<evidence type="ECO:0000256" key="3">
    <source>
        <dbReference type="ARBA" id="ARBA00022475"/>
    </source>
</evidence>
<keyword evidence="12" id="KW-1185">Reference proteome</keyword>
<evidence type="ECO:0000313" key="11">
    <source>
        <dbReference type="EMBL" id="SHE40585.1"/>
    </source>
</evidence>
<keyword evidence="6 9" id="KW-0812">Transmembrane</keyword>
<dbReference type="Pfam" id="PF03611">
    <property type="entry name" value="EIIC-GAT"/>
    <property type="match status" value="1"/>
</dbReference>
<protein>
    <submittedName>
        <fullName evidence="11">PTS system, galactitol-specific IIC component</fullName>
    </submittedName>
</protein>
<feature type="transmembrane region" description="Helical" evidence="9">
    <location>
        <begin position="38"/>
        <end position="60"/>
    </location>
</feature>
<dbReference type="OrthoDB" id="9787936at2"/>
<evidence type="ECO:0000256" key="7">
    <source>
        <dbReference type="ARBA" id="ARBA00022989"/>
    </source>
</evidence>
<dbReference type="GO" id="GO:0015577">
    <property type="term" value="F:galactitol transmembrane transporter activity"/>
    <property type="evidence" value="ECO:0007669"/>
    <property type="project" value="InterPro"/>
</dbReference>
<dbReference type="EMBL" id="FQTU01000002">
    <property type="protein sequence ID" value="SHE40585.1"/>
    <property type="molecule type" value="Genomic_DNA"/>
</dbReference>
<evidence type="ECO:0000256" key="9">
    <source>
        <dbReference type="SAM" id="Phobius"/>
    </source>
</evidence>
<evidence type="ECO:0000256" key="6">
    <source>
        <dbReference type="ARBA" id="ARBA00022692"/>
    </source>
</evidence>
<dbReference type="PIRSF" id="PIRSF006304">
    <property type="entry name" value="GatC"/>
    <property type="match status" value="1"/>
</dbReference>
<feature type="transmembrane region" description="Helical" evidence="9">
    <location>
        <begin position="297"/>
        <end position="320"/>
    </location>
</feature>
<evidence type="ECO:0000256" key="4">
    <source>
        <dbReference type="ARBA" id="ARBA00022597"/>
    </source>
</evidence>
<dbReference type="GO" id="GO:0009401">
    <property type="term" value="P:phosphoenolpyruvate-dependent sugar phosphotransferase system"/>
    <property type="evidence" value="ECO:0007669"/>
    <property type="project" value="UniProtKB-KW"/>
</dbReference>
<dbReference type="InterPro" id="IPR013014">
    <property type="entry name" value="PTS_EIIC_2"/>
</dbReference>
<keyword evidence="5" id="KW-0598">Phosphotransferase system</keyword>
<feature type="transmembrane region" description="Helical" evidence="9">
    <location>
        <begin position="359"/>
        <end position="380"/>
    </location>
</feature>
<dbReference type="AlphaFoldDB" id="A0A1M4T829"/>
<reference evidence="11 12" key="1">
    <citation type="submission" date="2016-11" db="EMBL/GenBank/DDBJ databases">
        <authorList>
            <person name="Jaros S."/>
            <person name="Januszkiewicz K."/>
            <person name="Wedrychowicz H."/>
        </authorList>
    </citation>
    <scope>NUCLEOTIDE SEQUENCE [LARGE SCALE GENOMIC DNA]</scope>
    <source>
        <strain evidence="11 12">DSM 14828</strain>
    </source>
</reference>
<evidence type="ECO:0000313" key="12">
    <source>
        <dbReference type="Proteomes" id="UP000184251"/>
    </source>
</evidence>
<dbReference type="PANTHER" id="PTHR37324:SF2">
    <property type="entry name" value="PTS SYSTEM GALACTITOL-SPECIFIC EIIC COMPONENT"/>
    <property type="match status" value="1"/>
</dbReference>
<sequence length="425" mass="45776">MDLVLGFFTWIIGAGASVMMPIILMILGVALGQRFSDVFRAAITFGIAFIGLNLVIGLMVNTITPVINELVTVYGLRNNAIDIGWPAGAAVAWGTDVVPIIFITILATNIIMLALGWTKTMDIDIWNYWHALFIGSAIVLMGERSTLSYILAAASAAINMAVVFKIADYIQPDCAEVLGLEGISLPHTQGVAFALIAYPLDWLMDRIPGINKISWTSEKMQEKLGLLGEPMLLGLIIGAVLAAAARMEVRVILNTAMGVAGVLVLLPRMIALLMEGLMVISEGAHQFMEKRFPGREVYIGLDAAVAIGHPFVVSIALIMIPITLVLAFVLPGVTVLPLADLSVLTFFNICSVLPNRGNLFRGIILGTINSVIILYLASYAAPMMTELLGVVDPTLLMEGSQVTCLAIGAQIYTWIPFFIALQFVK</sequence>
<evidence type="ECO:0000256" key="2">
    <source>
        <dbReference type="ARBA" id="ARBA00022448"/>
    </source>
</evidence>
<feature type="transmembrane region" description="Helical" evidence="9">
    <location>
        <begin position="6"/>
        <end position="31"/>
    </location>
</feature>
<keyword evidence="4" id="KW-0762">Sugar transport</keyword>
<dbReference type="Proteomes" id="UP000184251">
    <property type="component" value="Unassembled WGS sequence"/>
</dbReference>
<keyword evidence="2" id="KW-0813">Transport</keyword>
<feature type="transmembrane region" description="Helical" evidence="9">
    <location>
        <begin position="400"/>
        <end position="424"/>
    </location>
</feature>
<name>A0A1M4T829_9FIRM</name>
<dbReference type="InterPro" id="IPR004703">
    <property type="entry name" value="PTS_sugar-sp_permease"/>
</dbReference>
<feature type="domain" description="PTS EIIC type-2" evidence="10">
    <location>
        <begin position="8"/>
        <end position="425"/>
    </location>
</feature>
<dbReference type="RefSeq" id="WP_073269416.1">
    <property type="nucleotide sequence ID" value="NZ_FQTU01000002.1"/>
</dbReference>